<dbReference type="InterPro" id="IPR001296">
    <property type="entry name" value="Glyco_trans_1"/>
</dbReference>
<dbReference type="InterPro" id="IPR028098">
    <property type="entry name" value="Glyco_trans_4-like_N"/>
</dbReference>
<comment type="caution">
    <text evidence="3">The sequence shown here is derived from an EMBL/GenBank/DDBJ whole genome shotgun (WGS) entry which is preliminary data.</text>
</comment>
<feature type="domain" description="Glycosyltransferase subfamily 4-like N-terminal" evidence="2">
    <location>
        <begin position="16"/>
        <end position="136"/>
    </location>
</feature>
<dbReference type="AlphaFoldDB" id="A0A6I1MPC1"/>
<evidence type="ECO:0000259" key="1">
    <source>
        <dbReference type="Pfam" id="PF00534"/>
    </source>
</evidence>
<dbReference type="Proteomes" id="UP000430345">
    <property type="component" value="Unassembled WGS sequence"/>
</dbReference>
<protein>
    <submittedName>
        <fullName evidence="3">Glycosyltransferase</fullName>
    </submittedName>
</protein>
<dbReference type="RefSeq" id="WP_152890021.1">
    <property type="nucleotide sequence ID" value="NZ_WHJC01000130.1"/>
</dbReference>
<dbReference type="Pfam" id="PF13439">
    <property type="entry name" value="Glyco_transf_4"/>
    <property type="match status" value="1"/>
</dbReference>
<gene>
    <name evidence="3" type="ORF">GBZ86_09365</name>
</gene>
<dbReference type="EMBL" id="WHJC01000130">
    <property type="protein sequence ID" value="MPQ43967.1"/>
    <property type="molecule type" value="Genomic_DNA"/>
</dbReference>
<organism evidence="3 4">
    <name type="scientific">Clostridium tarantellae</name>
    <dbReference type="NCBI Taxonomy" id="39493"/>
    <lineage>
        <taxon>Bacteria</taxon>
        <taxon>Bacillati</taxon>
        <taxon>Bacillota</taxon>
        <taxon>Clostridia</taxon>
        <taxon>Eubacteriales</taxon>
        <taxon>Clostridiaceae</taxon>
        <taxon>Clostridium</taxon>
    </lineage>
</organism>
<proteinExistence type="predicted"/>
<dbReference type="OrthoDB" id="9815550at2"/>
<evidence type="ECO:0000259" key="2">
    <source>
        <dbReference type="Pfam" id="PF13439"/>
    </source>
</evidence>
<keyword evidence="4" id="KW-1185">Reference proteome</keyword>
<evidence type="ECO:0000313" key="4">
    <source>
        <dbReference type="Proteomes" id="UP000430345"/>
    </source>
</evidence>
<evidence type="ECO:0000313" key="3">
    <source>
        <dbReference type="EMBL" id="MPQ43967.1"/>
    </source>
</evidence>
<dbReference type="GO" id="GO:0016757">
    <property type="term" value="F:glycosyltransferase activity"/>
    <property type="evidence" value="ECO:0007669"/>
    <property type="project" value="InterPro"/>
</dbReference>
<dbReference type="SUPFAM" id="SSF53756">
    <property type="entry name" value="UDP-Glycosyltransferase/glycogen phosphorylase"/>
    <property type="match status" value="1"/>
</dbReference>
<accession>A0A6I1MPC1</accession>
<name>A0A6I1MPC1_9CLOT</name>
<dbReference type="Gene3D" id="3.40.50.2000">
    <property type="entry name" value="Glycogen Phosphorylase B"/>
    <property type="match status" value="2"/>
</dbReference>
<feature type="domain" description="Glycosyl transferase family 1" evidence="1">
    <location>
        <begin position="287"/>
        <end position="436"/>
    </location>
</feature>
<dbReference type="Pfam" id="PF00534">
    <property type="entry name" value="Glycos_transf_1"/>
    <property type="match status" value="1"/>
</dbReference>
<dbReference type="PANTHER" id="PTHR45947:SF3">
    <property type="entry name" value="SULFOQUINOVOSYL TRANSFERASE SQD2"/>
    <property type="match status" value="1"/>
</dbReference>
<dbReference type="InterPro" id="IPR050194">
    <property type="entry name" value="Glycosyltransferase_grp1"/>
</dbReference>
<dbReference type="PANTHER" id="PTHR45947">
    <property type="entry name" value="SULFOQUINOVOSYL TRANSFERASE SQD2"/>
    <property type="match status" value="1"/>
</dbReference>
<keyword evidence="3" id="KW-0808">Transferase</keyword>
<reference evidence="3 4" key="1">
    <citation type="submission" date="2019-10" db="EMBL/GenBank/DDBJ databases">
        <title>The Genome Sequence of Clostridium tarantellae Isolated from Fish Brain.</title>
        <authorList>
            <person name="Bano L."/>
            <person name="Kiel M."/>
            <person name="Sales G."/>
            <person name="Doxey A.C."/>
            <person name="Mansfield M.J."/>
            <person name="Schiavone M."/>
            <person name="Rossetto O."/>
            <person name="Pirazzini M."/>
            <person name="Dobrindt U."/>
            <person name="Montecucco C."/>
        </authorList>
    </citation>
    <scope>NUCLEOTIDE SEQUENCE [LARGE SCALE GENOMIC DNA]</scope>
    <source>
        <strain evidence="3 4">DSM 3997</strain>
    </source>
</reference>
<sequence>MKVLHYSLGLPPYRTGGLTKYSYDLMGEQVKQGEEVYLLFPGRHNNSKHIHIKKYKEHKNIKVFELINPLPVPLLNGTKESKKFMVTASKDIYKKFLKHINVEVVHIHTLMGMHMEFLEACRELNIKTVYSTHDYFGLCPKVNFIDLDKNLCQDRDYKKCTLCNESGFSFNKIKILQSVPYREFKNIGGIDFLKKVTSKIKKLKKSKANVDCKQSYFKNLNNSFNKKNNSMELLLNYYLQMFKSIDLFLFNSSVTESIYKKYLNKEGLVLPITHKHIKDKRIIKDYSKNELRVTYLGPNKAYKGFCILVETMNSLKSKGFENIKLNLYGDNSLNESNIKGNIKNHGRYKYSELERIFENTDVLIVPSIWYETFGFITLEALSHGVPVILTKKVGSKDLIITGKEKGFVIEDNSKALEEILIKIFKDRSLLEKLNKNIVEEEFNYSLKEHAKKLKKALNY</sequence>